<dbReference type="InterPro" id="IPR050792">
    <property type="entry name" value="ADP-ribosylglycohydrolase"/>
</dbReference>
<evidence type="ECO:0000313" key="2">
    <source>
        <dbReference type="EMBL" id="SDX93547.1"/>
    </source>
</evidence>
<feature type="binding site" evidence="1">
    <location>
        <position position="213"/>
    </location>
    <ligand>
        <name>Mg(2+)</name>
        <dbReference type="ChEBI" id="CHEBI:18420"/>
        <label>1</label>
    </ligand>
</feature>
<organism evidence="2 3">
    <name type="scientific">Acetomicrobium thermoterrenum DSM 13490</name>
    <dbReference type="NCBI Taxonomy" id="1120987"/>
    <lineage>
        <taxon>Bacteria</taxon>
        <taxon>Thermotogati</taxon>
        <taxon>Synergistota</taxon>
        <taxon>Synergistia</taxon>
        <taxon>Synergistales</taxon>
        <taxon>Acetomicrobiaceae</taxon>
        <taxon>Acetomicrobium</taxon>
    </lineage>
</organism>
<dbReference type="GO" id="GO:0046872">
    <property type="term" value="F:metal ion binding"/>
    <property type="evidence" value="ECO:0007669"/>
    <property type="project" value="UniProtKB-KW"/>
</dbReference>
<dbReference type="InterPro" id="IPR036705">
    <property type="entry name" value="Ribosyl_crysJ1_sf"/>
</dbReference>
<dbReference type="PANTHER" id="PTHR16222:SF12">
    <property type="entry name" value="ADP-RIBOSYLGLYCOHYDROLASE-RELATED"/>
    <property type="match status" value="1"/>
</dbReference>
<dbReference type="AlphaFoldDB" id="A0A1H3FRW8"/>
<evidence type="ECO:0000256" key="1">
    <source>
        <dbReference type="PIRSR" id="PIRSR605502-1"/>
    </source>
</evidence>
<keyword evidence="1" id="KW-0460">Magnesium</keyword>
<dbReference type="Pfam" id="PF03747">
    <property type="entry name" value="ADP_ribosyl_GH"/>
    <property type="match status" value="1"/>
</dbReference>
<dbReference type="GO" id="GO:0016787">
    <property type="term" value="F:hydrolase activity"/>
    <property type="evidence" value="ECO:0007669"/>
    <property type="project" value="UniProtKB-KW"/>
</dbReference>
<proteinExistence type="predicted"/>
<dbReference type="InterPro" id="IPR005502">
    <property type="entry name" value="Ribosyl_crysJ1"/>
</dbReference>
<feature type="binding site" evidence="1">
    <location>
        <position position="38"/>
    </location>
    <ligand>
        <name>Mg(2+)</name>
        <dbReference type="ChEBI" id="CHEBI:18420"/>
        <label>1</label>
    </ligand>
</feature>
<dbReference type="EMBL" id="FNPD01000006">
    <property type="protein sequence ID" value="SDX93547.1"/>
    <property type="molecule type" value="Genomic_DNA"/>
</dbReference>
<sequence>MILGAIVGDIVGSVYEFDPVKDEKAVIFFKEGCTYTDDTVLTVAVADCLLHRGSYADYYLKYASRYPNAGYGRMFKLWLKFNGQRSIKSLGNGSAMRASPIGWACNEAEDLLREAEKSALPTHSDPEGIKGAQAVALAVFLARKGYLKEQIKREIERRFGYDLSRELEEIRPSYNFDATCPGSVPEALIGFLESDDFGDALRKAISLGGDADTQAAIAGAVAHAYYGGIPGEMVEKSRMLLPSEFVKIIDIFVNTYDVF</sequence>
<dbReference type="Proteomes" id="UP000199266">
    <property type="component" value="Unassembled WGS sequence"/>
</dbReference>
<evidence type="ECO:0000313" key="3">
    <source>
        <dbReference type="Proteomes" id="UP000199266"/>
    </source>
</evidence>
<reference evidence="3" key="1">
    <citation type="submission" date="2016-10" db="EMBL/GenBank/DDBJ databases">
        <authorList>
            <person name="Varghese N."/>
            <person name="Submissions S."/>
        </authorList>
    </citation>
    <scope>NUCLEOTIDE SEQUENCE [LARGE SCALE GENOMIC DNA]</scope>
    <source>
        <strain evidence="3">DSM 13490</strain>
    </source>
</reference>
<dbReference type="Gene3D" id="1.10.4080.10">
    <property type="entry name" value="ADP-ribosylation/Crystallin J1"/>
    <property type="match status" value="1"/>
</dbReference>
<feature type="binding site" evidence="1">
    <location>
        <position position="37"/>
    </location>
    <ligand>
        <name>Mg(2+)</name>
        <dbReference type="ChEBI" id="CHEBI:18420"/>
        <label>1</label>
    </ligand>
</feature>
<dbReference type="PANTHER" id="PTHR16222">
    <property type="entry name" value="ADP-RIBOSYLGLYCOHYDROLASE"/>
    <property type="match status" value="1"/>
</dbReference>
<feature type="binding site" evidence="1">
    <location>
        <position position="36"/>
    </location>
    <ligand>
        <name>Mg(2+)</name>
        <dbReference type="ChEBI" id="CHEBI:18420"/>
        <label>1</label>
    </ligand>
</feature>
<name>A0A1H3FRW8_9BACT</name>
<dbReference type="RefSeq" id="WP_234945503.1">
    <property type="nucleotide sequence ID" value="NZ_FNPD01000006.1"/>
</dbReference>
<keyword evidence="2" id="KW-0378">Hydrolase</keyword>
<keyword evidence="3" id="KW-1185">Reference proteome</keyword>
<accession>A0A1H3FRW8</accession>
<feature type="binding site" evidence="1">
    <location>
        <position position="210"/>
    </location>
    <ligand>
        <name>Mg(2+)</name>
        <dbReference type="ChEBI" id="CHEBI:18420"/>
        <label>1</label>
    </ligand>
</feature>
<gene>
    <name evidence="2" type="ORF">SAMN03080603_01212</name>
</gene>
<feature type="binding site" evidence="1">
    <location>
        <position position="212"/>
    </location>
    <ligand>
        <name>Mg(2+)</name>
        <dbReference type="ChEBI" id="CHEBI:18420"/>
        <label>1</label>
    </ligand>
</feature>
<protein>
    <submittedName>
        <fullName evidence="2">ADP-ribosylglycohydrolase</fullName>
    </submittedName>
</protein>
<dbReference type="SUPFAM" id="SSF101478">
    <property type="entry name" value="ADP-ribosylglycohydrolase"/>
    <property type="match status" value="1"/>
</dbReference>
<comment type="cofactor">
    <cofactor evidence="1">
        <name>Mg(2+)</name>
        <dbReference type="ChEBI" id="CHEBI:18420"/>
    </cofactor>
    <text evidence="1">Binds 2 magnesium ions per subunit.</text>
</comment>
<keyword evidence="1" id="KW-0479">Metal-binding</keyword>